<keyword evidence="3" id="KW-0378">Hydrolase</keyword>
<dbReference type="SMART" id="SM00267">
    <property type="entry name" value="GGDEF"/>
    <property type="match status" value="1"/>
</dbReference>
<feature type="domain" description="EAL" evidence="1">
    <location>
        <begin position="393"/>
        <end position="644"/>
    </location>
</feature>
<dbReference type="STRING" id="295068.MAQ5080_02274"/>
<dbReference type="Pfam" id="PF00563">
    <property type="entry name" value="EAL"/>
    <property type="match status" value="1"/>
</dbReference>
<dbReference type="OrthoDB" id="9812358at2"/>
<evidence type="ECO:0000259" key="1">
    <source>
        <dbReference type="PROSITE" id="PS50883"/>
    </source>
</evidence>
<dbReference type="SUPFAM" id="SSF55073">
    <property type="entry name" value="Nucleotide cyclase"/>
    <property type="match status" value="1"/>
</dbReference>
<dbReference type="SUPFAM" id="SSF141868">
    <property type="entry name" value="EAL domain-like"/>
    <property type="match status" value="1"/>
</dbReference>
<evidence type="ECO:0000313" key="3">
    <source>
        <dbReference type="EMBL" id="SBS32479.1"/>
    </source>
</evidence>
<dbReference type="CDD" id="cd01948">
    <property type="entry name" value="EAL"/>
    <property type="match status" value="1"/>
</dbReference>
<dbReference type="Pfam" id="PF00990">
    <property type="entry name" value="GGDEF"/>
    <property type="match status" value="1"/>
</dbReference>
<dbReference type="RefSeq" id="WP_067209872.1">
    <property type="nucleotide sequence ID" value="NZ_FLOC01000012.1"/>
</dbReference>
<dbReference type="CDD" id="cd01949">
    <property type="entry name" value="GGDEF"/>
    <property type="match status" value="1"/>
</dbReference>
<dbReference type="InterPro" id="IPR000160">
    <property type="entry name" value="GGDEF_dom"/>
</dbReference>
<dbReference type="PROSITE" id="PS50887">
    <property type="entry name" value="GGDEF"/>
    <property type="match status" value="1"/>
</dbReference>
<dbReference type="InterPro" id="IPR001633">
    <property type="entry name" value="EAL_dom"/>
</dbReference>
<organism evidence="3 4">
    <name type="scientific">Marinomonas aquimarina</name>
    <dbReference type="NCBI Taxonomy" id="295068"/>
    <lineage>
        <taxon>Bacteria</taxon>
        <taxon>Pseudomonadati</taxon>
        <taxon>Pseudomonadota</taxon>
        <taxon>Gammaproteobacteria</taxon>
        <taxon>Oceanospirillales</taxon>
        <taxon>Oceanospirillaceae</taxon>
        <taxon>Marinomonas</taxon>
    </lineage>
</organism>
<accession>A0A1A8TIZ8</accession>
<sequence>MHSFNTLNLDSLQTPIWIYDVLNYQIYWANSAALALWESNDLDELCRRDLKTGSSEAVQQTLLGYLQDCEAGRSVECWWRISPKGIDKQVFLKYTGIQIPGGRTAMLIEATHSELLNHSVGEAGKSIILGLFDSEGELLSYNPPFKDQFGSYIHNFSDLFSNMQPLAEFINPTQRQRETDQLLKTNHGEKWHRLELNQDPHSGRVICTLTDIHERKLSEIKHAQASITDSLTGLLNRRGLMEQLKRLTFRPHSLYYIDLDGFKPINDSYGHAVGDALLIKVANLLRKEIHDNVIVARLGGDEFILIIPEPIVQAERDQIAETLVARLSAPMQVDEVHRTLISASIGVAHYPNGEDNAERILVCADAAMYMAKRQGRNRYVSYRAGMEEQLLKRSLIVQSLEQAISNDELNLHYQIIHCQRAKRTVAAEALLRWQHPILGSLSPLEIITAAEETGRIASLENWIIKQACVDLKHLQQMYGAECRISINISGAHLSQANFIDDLFQVLHDTQTRSQDIILELTENVLVNSLESGQSTLQKMHELGFAIAIDDFGTGYSSLAYLSQLPASIVKVDKAFIDNIVRNTHTVRFIRDLCQNLNMECLVEGVESQEQVAVLDQLGIGYRQGYFYAKPQPLNHFSTECEPAY</sequence>
<dbReference type="NCBIfam" id="TIGR00254">
    <property type="entry name" value="GGDEF"/>
    <property type="match status" value="1"/>
</dbReference>
<dbReference type="PANTHER" id="PTHR44757:SF2">
    <property type="entry name" value="BIOFILM ARCHITECTURE MAINTENANCE PROTEIN MBAA"/>
    <property type="match status" value="1"/>
</dbReference>
<dbReference type="Gene3D" id="3.20.20.450">
    <property type="entry name" value="EAL domain"/>
    <property type="match status" value="1"/>
</dbReference>
<dbReference type="InterPro" id="IPR052155">
    <property type="entry name" value="Biofilm_reg_signaling"/>
</dbReference>
<protein>
    <submittedName>
        <fullName evidence="3">Cyclic di-GMP phosphodiesterase Gmr</fullName>
        <ecNumber evidence="3">3.1.4.52</ecNumber>
    </submittedName>
</protein>
<dbReference type="EMBL" id="FLOC01000012">
    <property type="protein sequence ID" value="SBS32479.1"/>
    <property type="molecule type" value="Genomic_DNA"/>
</dbReference>
<dbReference type="PANTHER" id="PTHR44757">
    <property type="entry name" value="DIGUANYLATE CYCLASE DGCP"/>
    <property type="match status" value="1"/>
</dbReference>
<dbReference type="InterPro" id="IPR029787">
    <property type="entry name" value="Nucleotide_cyclase"/>
</dbReference>
<dbReference type="EC" id="3.1.4.52" evidence="3"/>
<reference evidence="3 4" key="1">
    <citation type="submission" date="2016-06" db="EMBL/GenBank/DDBJ databases">
        <authorList>
            <person name="Kjaerup R.B."/>
            <person name="Dalgaard T.S."/>
            <person name="Juul-Madsen H.R."/>
        </authorList>
    </citation>
    <scope>NUCLEOTIDE SEQUENCE [LARGE SCALE GENOMIC DNA]</scope>
    <source>
        <strain evidence="3 4">CECT 5080</strain>
    </source>
</reference>
<dbReference type="PROSITE" id="PS50883">
    <property type="entry name" value="EAL"/>
    <property type="match status" value="1"/>
</dbReference>
<dbReference type="Proteomes" id="UP000092627">
    <property type="component" value="Unassembled WGS sequence"/>
</dbReference>
<dbReference type="InterPro" id="IPR035919">
    <property type="entry name" value="EAL_sf"/>
</dbReference>
<evidence type="ECO:0000259" key="2">
    <source>
        <dbReference type="PROSITE" id="PS50887"/>
    </source>
</evidence>
<keyword evidence="4" id="KW-1185">Reference proteome</keyword>
<dbReference type="SMART" id="SM00052">
    <property type="entry name" value="EAL"/>
    <property type="match status" value="1"/>
</dbReference>
<dbReference type="InterPro" id="IPR043128">
    <property type="entry name" value="Rev_trsase/Diguanyl_cyclase"/>
</dbReference>
<dbReference type="Gene3D" id="3.30.70.270">
    <property type="match status" value="1"/>
</dbReference>
<dbReference type="AlphaFoldDB" id="A0A1A8TIZ8"/>
<feature type="domain" description="GGDEF" evidence="2">
    <location>
        <begin position="250"/>
        <end position="384"/>
    </location>
</feature>
<evidence type="ECO:0000313" key="4">
    <source>
        <dbReference type="Proteomes" id="UP000092627"/>
    </source>
</evidence>
<proteinExistence type="predicted"/>
<dbReference type="GO" id="GO:0071111">
    <property type="term" value="F:cyclic-guanylate-specific phosphodiesterase activity"/>
    <property type="evidence" value="ECO:0007669"/>
    <property type="project" value="UniProtKB-EC"/>
</dbReference>
<gene>
    <name evidence="3" type="primary">gmr_10</name>
    <name evidence="3" type="ORF">MAQ5080_02274</name>
</gene>
<name>A0A1A8TIZ8_9GAMM</name>